<dbReference type="GO" id="GO:0008047">
    <property type="term" value="F:enzyme activator activity"/>
    <property type="evidence" value="ECO:0007669"/>
    <property type="project" value="InterPro"/>
</dbReference>
<gene>
    <name evidence="5" type="ORF">V4D31_05570</name>
</gene>
<evidence type="ECO:0000256" key="1">
    <source>
        <dbReference type="ARBA" id="ARBA00006814"/>
    </source>
</evidence>
<evidence type="ECO:0000256" key="2">
    <source>
        <dbReference type="ARBA" id="ARBA00022670"/>
    </source>
</evidence>
<dbReference type="Gene3D" id="3.40.50.1450">
    <property type="entry name" value="HybD-like"/>
    <property type="match status" value="1"/>
</dbReference>
<proteinExistence type="inferred from homology"/>
<dbReference type="PRINTS" id="PR00446">
    <property type="entry name" value="HYDRGNUPTAKE"/>
</dbReference>
<dbReference type="InterPro" id="IPR004420">
    <property type="entry name" value="Pept_A31_hyd_mat_HycI"/>
</dbReference>
<dbReference type="GO" id="GO:0016485">
    <property type="term" value="P:protein processing"/>
    <property type="evidence" value="ECO:0007669"/>
    <property type="project" value="TreeGrafter"/>
</dbReference>
<reference evidence="5" key="1">
    <citation type="submission" date="2024-01" db="EMBL/GenBank/DDBJ databases">
        <title>The first autotrophic representatives of the genus Thermodesulfovibrio.</title>
        <authorList>
            <person name="Maltseva A.I."/>
            <person name="Elcheninov A.G."/>
            <person name="Kublanov I.V."/>
            <person name="Lebedinsky A.V."/>
            <person name="Frolov E.N."/>
        </authorList>
    </citation>
    <scope>NUCLEOTIDE SEQUENCE</scope>
    <source>
        <strain evidence="5">3462-1</strain>
    </source>
</reference>
<dbReference type="RefSeq" id="WP_353685482.1">
    <property type="nucleotide sequence ID" value="NZ_CP144374.1"/>
</dbReference>
<evidence type="ECO:0000313" key="5">
    <source>
        <dbReference type="EMBL" id="XCH47821.1"/>
    </source>
</evidence>
<dbReference type="PANTHER" id="PTHR30302">
    <property type="entry name" value="HYDROGENASE 1 MATURATION PROTEASE"/>
    <property type="match status" value="1"/>
</dbReference>
<keyword evidence="2" id="KW-0645">Protease</keyword>
<comment type="similarity">
    <text evidence="1">Belongs to the peptidase A31 family.</text>
</comment>
<dbReference type="KEGG" id="tob:V4D31_05570"/>
<sequence>MELNEFLNNIKGKVIIAGIGNPLRGDDAVGLYIVKELKNKINAVLIDCEDRLERFIEEIIQHKPDTIIFIDALHMHHEPGCVVFLSEENLQHPEISTHQTNLKMCIEYIKARIKTKIFIIGIQPENTNFGNSMSERVLNVAKILKDILIQEIGK</sequence>
<keyword evidence="3" id="KW-0064">Aspartyl protease</keyword>
<evidence type="ECO:0000256" key="3">
    <source>
        <dbReference type="ARBA" id="ARBA00022750"/>
    </source>
</evidence>
<dbReference type="InterPro" id="IPR000671">
    <property type="entry name" value="Peptidase_A31"/>
</dbReference>
<name>A0AAU8GZ69_9BACT</name>
<dbReference type="Pfam" id="PF01750">
    <property type="entry name" value="HycI"/>
    <property type="match status" value="1"/>
</dbReference>
<dbReference type="CDD" id="cd06067">
    <property type="entry name" value="H2MP_MemB-H2evol"/>
    <property type="match status" value="1"/>
</dbReference>
<dbReference type="InterPro" id="IPR023430">
    <property type="entry name" value="Pept_HybD-like_dom_sf"/>
</dbReference>
<evidence type="ECO:0000256" key="4">
    <source>
        <dbReference type="ARBA" id="ARBA00022801"/>
    </source>
</evidence>
<organism evidence="5">
    <name type="scientific">Thermodesulfovibrio obliviosus</name>
    <dbReference type="NCBI Taxonomy" id="3118332"/>
    <lineage>
        <taxon>Bacteria</taxon>
        <taxon>Pseudomonadati</taxon>
        <taxon>Nitrospirota</taxon>
        <taxon>Thermodesulfovibrionia</taxon>
        <taxon>Thermodesulfovibrionales</taxon>
        <taxon>Thermodesulfovibrionaceae</taxon>
        <taxon>Thermodesulfovibrio</taxon>
    </lineage>
</organism>
<keyword evidence="4" id="KW-0378">Hydrolase</keyword>
<accession>A0AAU8GZ69</accession>
<protein>
    <submittedName>
        <fullName evidence="5">Hydrogenase 3 maturation endopeptidase HyCI</fullName>
    </submittedName>
</protein>
<dbReference type="NCBIfam" id="TIGR00072">
    <property type="entry name" value="hydrog_prot"/>
    <property type="match status" value="1"/>
</dbReference>
<dbReference type="PANTHER" id="PTHR30302:SF1">
    <property type="entry name" value="HYDROGENASE 2 MATURATION PROTEASE"/>
    <property type="match status" value="1"/>
</dbReference>
<dbReference type="AlphaFoldDB" id="A0AAU8GZ69"/>
<dbReference type="EMBL" id="CP144374">
    <property type="protein sequence ID" value="XCH47821.1"/>
    <property type="molecule type" value="Genomic_DNA"/>
</dbReference>
<dbReference type="GO" id="GO:0004190">
    <property type="term" value="F:aspartic-type endopeptidase activity"/>
    <property type="evidence" value="ECO:0007669"/>
    <property type="project" value="UniProtKB-KW"/>
</dbReference>
<dbReference type="SUPFAM" id="SSF53163">
    <property type="entry name" value="HybD-like"/>
    <property type="match status" value="1"/>
</dbReference>